<evidence type="ECO:0000259" key="4">
    <source>
        <dbReference type="Pfam" id="PF01494"/>
    </source>
</evidence>
<dbReference type="Pfam" id="PF21274">
    <property type="entry name" value="Rng_hyd_C"/>
    <property type="match status" value="1"/>
</dbReference>
<gene>
    <name evidence="5" type="ORF">KO481_24965</name>
</gene>
<organism evidence="5 6">
    <name type="scientific">Nocardia albiluteola</name>
    <dbReference type="NCBI Taxonomy" id="2842303"/>
    <lineage>
        <taxon>Bacteria</taxon>
        <taxon>Bacillati</taxon>
        <taxon>Actinomycetota</taxon>
        <taxon>Actinomycetes</taxon>
        <taxon>Mycobacteriales</taxon>
        <taxon>Nocardiaceae</taxon>
        <taxon>Nocardia</taxon>
    </lineage>
</organism>
<feature type="domain" description="FAD-binding" evidence="4">
    <location>
        <begin position="7"/>
        <end position="348"/>
    </location>
</feature>
<keyword evidence="6" id="KW-1185">Reference proteome</keyword>
<dbReference type="Gene3D" id="3.30.9.10">
    <property type="entry name" value="D-Amino Acid Oxidase, subunit A, domain 2"/>
    <property type="match status" value="1"/>
</dbReference>
<accession>A0ABS6B396</accession>
<dbReference type="EMBL" id="JAHKNI010000008">
    <property type="protein sequence ID" value="MBU3064767.1"/>
    <property type="molecule type" value="Genomic_DNA"/>
</dbReference>
<proteinExistence type="predicted"/>
<dbReference type="PANTHER" id="PTHR43004">
    <property type="entry name" value="TRK SYSTEM POTASSIUM UPTAKE PROTEIN"/>
    <property type="match status" value="1"/>
</dbReference>
<sequence>MPTTETTPVLIVGGSLVGLSAAVFLSWHGVPVVLAEKHLGSSLHPRAIGYTTRTLEHFRATGVELPASMQNIKPPRRARVESLAGAWLEEYPWTPGGKGGSYGSEESPVHATAIAQDALEPILRERARQLGADLRTGTEVLDLAQDADGVTATLRRRADGHEYRLRARYVVAADGATSPIREALGIARHGAGLLSVQRSILFTAPALEAYLEKGVVQFEIEQPDFQAFLTTYSDGRWVLMLGDDVERSAEEEFRAVRRAIGRDDVPVEIVTTGRWELAALIAARFSAGRVFLAGDAAHQLPPNRGGFGANTGIDDAHNLAWKLAAVLAGRSGPELLDTYDAERRPIANLRHDQLFARADYKAYLKTPDSAVQVLDDAAIELGQLYRSAAVIGAGDDLPPARTPSQWTGQPGTRAPHLEILLDGQTHSTLDLFQPGWVLMSQDERWAAPAVSASAELGIPVCFVRIGGEVTVVEPQAFPAAYGLGAAGATLVRPDGYIAWRAVQAPVDPALALTEALSVVAAAASAAPGEGGQDSREPAVDARF</sequence>
<keyword evidence="3" id="KW-0274">FAD</keyword>
<evidence type="ECO:0000256" key="3">
    <source>
        <dbReference type="ARBA" id="ARBA00022827"/>
    </source>
</evidence>
<dbReference type="InterPro" id="IPR036188">
    <property type="entry name" value="FAD/NAD-bd_sf"/>
</dbReference>
<evidence type="ECO:0000256" key="2">
    <source>
        <dbReference type="ARBA" id="ARBA00022630"/>
    </source>
</evidence>
<evidence type="ECO:0000313" key="6">
    <source>
        <dbReference type="Proteomes" id="UP000733379"/>
    </source>
</evidence>
<dbReference type="RefSeq" id="WP_215920175.1">
    <property type="nucleotide sequence ID" value="NZ_JAHKNI010000008.1"/>
</dbReference>
<dbReference type="SUPFAM" id="SSF51905">
    <property type="entry name" value="FAD/NAD(P)-binding domain"/>
    <property type="match status" value="1"/>
</dbReference>
<dbReference type="PANTHER" id="PTHR43004:SF19">
    <property type="entry name" value="BINDING MONOOXYGENASE, PUTATIVE (JCVI)-RELATED"/>
    <property type="match status" value="1"/>
</dbReference>
<reference evidence="5 6" key="1">
    <citation type="submission" date="2021-06" db="EMBL/GenBank/DDBJ databases">
        <title>Actinomycetes sequencing.</title>
        <authorList>
            <person name="Shan Q."/>
        </authorList>
    </citation>
    <scope>NUCLEOTIDE SEQUENCE [LARGE SCALE GENOMIC DNA]</scope>
    <source>
        <strain evidence="5 6">NEAU-G5</strain>
    </source>
</reference>
<dbReference type="InterPro" id="IPR002938">
    <property type="entry name" value="FAD-bd"/>
</dbReference>
<comment type="cofactor">
    <cofactor evidence="1">
        <name>FAD</name>
        <dbReference type="ChEBI" id="CHEBI:57692"/>
    </cofactor>
</comment>
<keyword evidence="2" id="KW-0285">Flavoprotein</keyword>
<evidence type="ECO:0000313" key="5">
    <source>
        <dbReference type="EMBL" id="MBU3064767.1"/>
    </source>
</evidence>
<protein>
    <submittedName>
        <fullName evidence="5">FAD-dependent oxidoreductase</fullName>
    </submittedName>
</protein>
<dbReference type="Proteomes" id="UP000733379">
    <property type="component" value="Unassembled WGS sequence"/>
</dbReference>
<evidence type="ECO:0000256" key="1">
    <source>
        <dbReference type="ARBA" id="ARBA00001974"/>
    </source>
</evidence>
<dbReference type="InterPro" id="IPR050641">
    <property type="entry name" value="RIFMO-like"/>
</dbReference>
<dbReference type="Gene3D" id="3.40.30.120">
    <property type="match status" value="1"/>
</dbReference>
<dbReference type="Pfam" id="PF01494">
    <property type="entry name" value="FAD_binding_3"/>
    <property type="match status" value="1"/>
</dbReference>
<dbReference type="Gene3D" id="3.50.50.60">
    <property type="entry name" value="FAD/NAD(P)-binding domain"/>
    <property type="match status" value="1"/>
</dbReference>
<dbReference type="PRINTS" id="PR00420">
    <property type="entry name" value="RNGMNOXGNASE"/>
</dbReference>
<name>A0ABS6B396_9NOCA</name>
<comment type="caution">
    <text evidence="5">The sequence shown here is derived from an EMBL/GenBank/DDBJ whole genome shotgun (WGS) entry which is preliminary data.</text>
</comment>